<sequence length="95" mass="11315">MSVKFRQYGGKRYAIKLDIKGIRCIHFRMVHIKFRYYGYNEHGYKENSLKTKNTVVQKNNNFITFSYGFNESILLNLFIYIFIEVFLPKATQNGS</sequence>
<protein>
    <submittedName>
        <fullName evidence="1">Uncharacterized protein</fullName>
    </submittedName>
</protein>
<keyword evidence="2" id="KW-1185">Reference proteome</keyword>
<dbReference type="AlphaFoldDB" id="A0A3M7RW34"/>
<comment type="caution">
    <text evidence="1">The sequence shown here is derived from an EMBL/GenBank/DDBJ whole genome shotgun (WGS) entry which is preliminary data.</text>
</comment>
<dbReference type="Proteomes" id="UP000276133">
    <property type="component" value="Unassembled WGS sequence"/>
</dbReference>
<gene>
    <name evidence="1" type="ORF">BpHYR1_039891</name>
</gene>
<proteinExistence type="predicted"/>
<dbReference type="EMBL" id="REGN01002512">
    <property type="protein sequence ID" value="RNA27660.1"/>
    <property type="molecule type" value="Genomic_DNA"/>
</dbReference>
<evidence type="ECO:0000313" key="2">
    <source>
        <dbReference type="Proteomes" id="UP000276133"/>
    </source>
</evidence>
<reference evidence="1 2" key="1">
    <citation type="journal article" date="2018" name="Sci. Rep.">
        <title>Genomic signatures of local adaptation to the degree of environmental predictability in rotifers.</title>
        <authorList>
            <person name="Franch-Gras L."/>
            <person name="Hahn C."/>
            <person name="Garcia-Roger E.M."/>
            <person name="Carmona M.J."/>
            <person name="Serra M."/>
            <person name="Gomez A."/>
        </authorList>
    </citation>
    <scope>NUCLEOTIDE SEQUENCE [LARGE SCALE GENOMIC DNA]</scope>
    <source>
        <strain evidence="1">HYR1</strain>
    </source>
</reference>
<evidence type="ECO:0000313" key="1">
    <source>
        <dbReference type="EMBL" id="RNA27660.1"/>
    </source>
</evidence>
<name>A0A3M7RW34_BRAPC</name>
<organism evidence="1 2">
    <name type="scientific">Brachionus plicatilis</name>
    <name type="common">Marine rotifer</name>
    <name type="synonym">Brachionus muelleri</name>
    <dbReference type="NCBI Taxonomy" id="10195"/>
    <lineage>
        <taxon>Eukaryota</taxon>
        <taxon>Metazoa</taxon>
        <taxon>Spiralia</taxon>
        <taxon>Gnathifera</taxon>
        <taxon>Rotifera</taxon>
        <taxon>Eurotatoria</taxon>
        <taxon>Monogononta</taxon>
        <taxon>Pseudotrocha</taxon>
        <taxon>Ploima</taxon>
        <taxon>Brachionidae</taxon>
        <taxon>Brachionus</taxon>
    </lineage>
</organism>
<accession>A0A3M7RW34</accession>